<dbReference type="Proteomes" id="UP001214530">
    <property type="component" value="Chromosome"/>
</dbReference>
<dbReference type="InterPro" id="IPR007474">
    <property type="entry name" value="ApaG_domain"/>
</dbReference>
<dbReference type="Gene3D" id="2.60.40.1470">
    <property type="entry name" value="ApaG domain"/>
    <property type="match status" value="1"/>
</dbReference>
<evidence type="ECO:0000259" key="1">
    <source>
        <dbReference type="PROSITE" id="PS51087"/>
    </source>
</evidence>
<dbReference type="PROSITE" id="PS51087">
    <property type="entry name" value="APAG"/>
    <property type="match status" value="1"/>
</dbReference>
<feature type="domain" description="ApaG" evidence="1">
    <location>
        <begin position="3"/>
        <end position="128"/>
    </location>
</feature>
<dbReference type="PANTHER" id="PTHR47191">
    <property type="entry name" value="OS05G0170800 PROTEIN"/>
    <property type="match status" value="1"/>
</dbReference>
<dbReference type="EMBL" id="CP119313">
    <property type="protein sequence ID" value="WEK19333.1"/>
    <property type="molecule type" value="Genomic_DNA"/>
</dbReference>
<dbReference type="Pfam" id="PF04379">
    <property type="entry name" value="DUF525"/>
    <property type="match status" value="1"/>
</dbReference>
<protein>
    <submittedName>
        <fullName evidence="2">Co2+/Mg2+ efflux protein ApaG</fullName>
    </submittedName>
</protein>
<dbReference type="NCBIfam" id="NF003967">
    <property type="entry name" value="PRK05461.1"/>
    <property type="match status" value="1"/>
</dbReference>
<dbReference type="InterPro" id="IPR050718">
    <property type="entry name" value="ApaG-like"/>
</dbReference>
<accession>A0AAJ5W8U1</accession>
<evidence type="ECO:0000313" key="2">
    <source>
        <dbReference type="EMBL" id="WEK19333.1"/>
    </source>
</evidence>
<name>A0AAJ5W8U1_9SPHI</name>
<evidence type="ECO:0000313" key="3">
    <source>
        <dbReference type="Proteomes" id="UP001214530"/>
    </source>
</evidence>
<proteinExistence type="predicted"/>
<dbReference type="SUPFAM" id="SSF110069">
    <property type="entry name" value="ApaG-like"/>
    <property type="match status" value="1"/>
</dbReference>
<dbReference type="InterPro" id="IPR036767">
    <property type="entry name" value="ApaG_sf"/>
</dbReference>
<organism evidence="2 3">
    <name type="scientific">Candidatus Pedobacter colombiensis</name>
    <dbReference type="NCBI Taxonomy" id="3121371"/>
    <lineage>
        <taxon>Bacteria</taxon>
        <taxon>Pseudomonadati</taxon>
        <taxon>Bacteroidota</taxon>
        <taxon>Sphingobacteriia</taxon>
        <taxon>Sphingobacteriales</taxon>
        <taxon>Sphingobacteriaceae</taxon>
        <taxon>Pedobacter</taxon>
    </lineage>
</organism>
<dbReference type="PANTHER" id="PTHR47191:SF2">
    <property type="entry name" value="OS05G0170800 PROTEIN"/>
    <property type="match status" value="1"/>
</dbReference>
<reference evidence="2" key="1">
    <citation type="submission" date="2023-03" db="EMBL/GenBank/DDBJ databases">
        <title>Andean soil-derived lignocellulolytic bacterial consortium as a source of novel taxa and putative plastic-active enzymes.</title>
        <authorList>
            <person name="Diaz-Garcia L."/>
            <person name="Chuvochina M."/>
            <person name="Feuerriegel G."/>
            <person name="Bunk B."/>
            <person name="Sproer C."/>
            <person name="Streit W.R."/>
            <person name="Rodriguez L.M."/>
            <person name="Overmann J."/>
            <person name="Jimenez D.J."/>
        </authorList>
    </citation>
    <scope>NUCLEOTIDE SEQUENCE</scope>
    <source>
        <strain evidence="2">MAG 3858</strain>
    </source>
</reference>
<gene>
    <name evidence="2" type="primary">apaG</name>
    <name evidence="2" type="ORF">P0Y49_21390</name>
</gene>
<dbReference type="AlphaFoldDB" id="A0AAJ5W8U1"/>
<sequence>MVTAITLGVKISVETTYQEEHSNPGNGHFMFAYRIIIENLTDYAIQLKRRQWFIFDSNGSQREVEGEGVVGEQPVIEAGQRHSYISACNLNTDMGSMSGNYLMRRIFDEKDFIVDIPEFELIVPYRLN</sequence>